<proteinExistence type="predicted"/>
<accession>A0ACB7S3L6</accession>
<comment type="caution">
    <text evidence="1">The sequence shown here is derived from an EMBL/GenBank/DDBJ whole genome shotgun (WGS) entry which is preliminary data.</text>
</comment>
<evidence type="ECO:0000313" key="2">
    <source>
        <dbReference type="Proteomes" id="UP000821845"/>
    </source>
</evidence>
<protein>
    <submittedName>
        <fullName evidence="1">Uncharacterized protein</fullName>
    </submittedName>
</protein>
<keyword evidence="2" id="KW-1185">Reference proteome</keyword>
<organism evidence="1 2">
    <name type="scientific">Hyalomma asiaticum</name>
    <name type="common">Tick</name>
    <dbReference type="NCBI Taxonomy" id="266040"/>
    <lineage>
        <taxon>Eukaryota</taxon>
        <taxon>Metazoa</taxon>
        <taxon>Ecdysozoa</taxon>
        <taxon>Arthropoda</taxon>
        <taxon>Chelicerata</taxon>
        <taxon>Arachnida</taxon>
        <taxon>Acari</taxon>
        <taxon>Parasitiformes</taxon>
        <taxon>Ixodida</taxon>
        <taxon>Ixodoidea</taxon>
        <taxon>Ixodidae</taxon>
        <taxon>Hyalomminae</taxon>
        <taxon>Hyalomma</taxon>
    </lineage>
</organism>
<sequence length="208" mass="23842">MNRSKGSLVDQAQKERPFCRNFSENCVINKWLRSFLDHVLLVVMGLIGLALLPVMMCSRRLRDTYYAFCYKLCQRMWEKSFAEVRRNLLARLDGMVSHSESLRARGAVRVLEVGAAYGPNLQFVRRPVEYWKVEPNTQFDALFLRNLAANPKVHLERSICGYGENMAGVPGGCFDVVLMTYVLCSAKDCRKLLDECKRVLAKVMFQST</sequence>
<name>A0ACB7S3L6_HYAAI</name>
<reference evidence="1" key="1">
    <citation type="submission" date="2020-05" db="EMBL/GenBank/DDBJ databases">
        <title>Large-scale comparative analyses of tick genomes elucidate their genetic diversity and vector capacities.</title>
        <authorList>
            <person name="Jia N."/>
            <person name="Wang J."/>
            <person name="Shi W."/>
            <person name="Du L."/>
            <person name="Sun Y."/>
            <person name="Zhan W."/>
            <person name="Jiang J."/>
            <person name="Wang Q."/>
            <person name="Zhang B."/>
            <person name="Ji P."/>
            <person name="Sakyi L.B."/>
            <person name="Cui X."/>
            <person name="Yuan T."/>
            <person name="Jiang B."/>
            <person name="Yang W."/>
            <person name="Lam T.T.-Y."/>
            <person name="Chang Q."/>
            <person name="Ding S."/>
            <person name="Wang X."/>
            <person name="Zhu J."/>
            <person name="Ruan X."/>
            <person name="Zhao L."/>
            <person name="Wei J."/>
            <person name="Que T."/>
            <person name="Du C."/>
            <person name="Cheng J."/>
            <person name="Dai P."/>
            <person name="Han X."/>
            <person name="Huang E."/>
            <person name="Gao Y."/>
            <person name="Liu J."/>
            <person name="Shao H."/>
            <person name="Ye R."/>
            <person name="Li L."/>
            <person name="Wei W."/>
            <person name="Wang X."/>
            <person name="Wang C."/>
            <person name="Yang T."/>
            <person name="Huo Q."/>
            <person name="Li W."/>
            <person name="Guo W."/>
            <person name="Chen H."/>
            <person name="Zhou L."/>
            <person name="Ni X."/>
            <person name="Tian J."/>
            <person name="Zhou Y."/>
            <person name="Sheng Y."/>
            <person name="Liu T."/>
            <person name="Pan Y."/>
            <person name="Xia L."/>
            <person name="Li J."/>
            <person name="Zhao F."/>
            <person name="Cao W."/>
        </authorList>
    </citation>
    <scope>NUCLEOTIDE SEQUENCE</scope>
    <source>
        <strain evidence="1">Hyas-2018</strain>
    </source>
</reference>
<dbReference type="Proteomes" id="UP000821845">
    <property type="component" value="Chromosome 6"/>
</dbReference>
<evidence type="ECO:0000313" key="1">
    <source>
        <dbReference type="EMBL" id="KAH6929220.1"/>
    </source>
</evidence>
<dbReference type="EMBL" id="CM023486">
    <property type="protein sequence ID" value="KAH6929220.1"/>
    <property type="molecule type" value="Genomic_DNA"/>
</dbReference>
<gene>
    <name evidence="1" type="ORF">HPB50_025014</name>
</gene>